<dbReference type="InterPro" id="IPR050638">
    <property type="entry name" value="AA-Vitamin_Transporters"/>
</dbReference>
<dbReference type="Pfam" id="PF00892">
    <property type="entry name" value="EamA"/>
    <property type="match status" value="1"/>
</dbReference>
<feature type="domain" description="EamA" evidence="7">
    <location>
        <begin position="8"/>
        <end position="142"/>
    </location>
</feature>
<name>A0AAX2IW80_LEGPN</name>
<comment type="similarity">
    <text evidence="2">Belongs to the EamA transporter family.</text>
</comment>
<feature type="transmembrane region" description="Helical" evidence="6">
    <location>
        <begin position="97"/>
        <end position="116"/>
    </location>
</feature>
<dbReference type="PANTHER" id="PTHR32322:SF2">
    <property type="entry name" value="EAMA DOMAIN-CONTAINING PROTEIN"/>
    <property type="match status" value="1"/>
</dbReference>
<evidence type="ECO:0000256" key="2">
    <source>
        <dbReference type="ARBA" id="ARBA00007362"/>
    </source>
</evidence>
<dbReference type="PANTHER" id="PTHR32322">
    <property type="entry name" value="INNER MEMBRANE TRANSPORTER"/>
    <property type="match status" value="1"/>
</dbReference>
<dbReference type="AlphaFoldDB" id="A0AAX2IW80"/>
<evidence type="ECO:0000256" key="1">
    <source>
        <dbReference type="ARBA" id="ARBA00004141"/>
    </source>
</evidence>
<evidence type="ECO:0000256" key="3">
    <source>
        <dbReference type="ARBA" id="ARBA00022692"/>
    </source>
</evidence>
<feature type="transmembrane region" description="Helical" evidence="6">
    <location>
        <begin position="128"/>
        <end position="149"/>
    </location>
</feature>
<feature type="transmembrane region" description="Helical" evidence="6">
    <location>
        <begin position="245"/>
        <end position="265"/>
    </location>
</feature>
<gene>
    <name evidence="8" type="ORF">NCTC12272_01902</name>
</gene>
<comment type="subcellular location">
    <subcellularLocation>
        <location evidence="1">Membrane</location>
        <topology evidence="1">Multi-pass membrane protein</topology>
    </subcellularLocation>
</comment>
<evidence type="ECO:0000313" key="9">
    <source>
        <dbReference type="Proteomes" id="UP000249566"/>
    </source>
</evidence>
<protein>
    <submittedName>
        <fullName evidence="8">ABC transporter, transmembrane permease,permeases of drug/metabolite transporter type</fullName>
    </submittedName>
</protein>
<dbReference type="RefSeq" id="WP_027222033.1">
    <property type="nucleotide sequence ID" value="NZ_CAAAIJ010000001.1"/>
</dbReference>
<keyword evidence="4 6" id="KW-1133">Transmembrane helix</keyword>
<evidence type="ECO:0000256" key="6">
    <source>
        <dbReference type="SAM" id="Phobius"/>
    </source>
</evidence>
<evidence type="ECO:0000256" key="4">
    <source>
        <dbReference type="ARBA" id="ARBA00022989"/>
    </source>
</evidence>
<feature type="transmembrane region" description="Helical" evidence="6">
    <location>
        <begin position="219"/>
        <end position="238"/>
    </location>
</feature>
<accession>A0AAX2IW80</accession>
<evidence type="ECO:0000259" key="7">
    <source>
        <dbReference type="Pfam" id="PF00892"/>
    </source>
</evidence>
<feature type="transmembrane region" description="Helical" evidence="6">
    <location>
        <begin position="70"/>
        <end position="91"/>
    </location>
</feature>
<dbReference type="InterPro" id="IPR037185">
    <property type="entry name" value="EmrE-like"/>
</dbReference>
<dbReference type="GO" id="GO:0016020">
    <property type="term" value="C:membrane"/>
    <property type="evidence" value="ECO:0007669"/>
    <property type="project" value="UniProtKB-SubCell"/>
</dbReference>
<feature type="transmembrane region" description="Helical" evidence="6">
    <location>
        <begin position="155"/>
        <end position="173"/>
    </location>
</feature>
<evidence type="ECO:0000313" key="8">
    <source>
        <dbReference type="EMBL" id="SQG90707.1"/>
    </source>
</evidence>
<dbReference type="EMBL" id="LS483412">
    <property type="protein sequence ID" value="SQG90707.1"/>
    <property type="molecule type" value="Genomic_DNA"/>
</dbReference>
<reference evidence="8 9" key="1">
    <citation type="submission" date="2018-06" db="EMBL/GenBank/DDBJ databases">
        <authorList>
            <consortium name="Pathogen Informatics"/>
            <person name="Doyle S."/>
        </authorList>
    </citation>
    <scope>NUCLEOTIDE SEQUENCE [LARGE SCALE GENOMIC DNA]</scope>
    <source>
        <strain evidence="8 9">NCTC12272</strain>
    </source>
</reference>
<feature type="transmembrane region" description="Helical" evidence="6">
    <location>
        <begin position="185"/>
        <end position="207"/>
    </location>
</feature>
<organism evidence="8 9">
    <name type="scientific">Legionella pneumophila subsp. pascullei</name>
    <dbReference type="NCBI Taxonomy" id="91890"/>
    <lineage>
        <taxon>Bacteria</taxon>
        <taxon>Pseudomonadati</taxon>
        <taxon>Pseudomonadota</taxon>
        <taxon>Gammaproteobacteria</taxon>
        <taxon>Legionellales</taxon>
        <taxon>Legionellaceae</taxon>
        <taxon>Legionella</taxon>
    </lineage>
</organism>
<sequence>MLHLKTIKSIFLLIFLGFIWGSGYTLAKFAMTNGVNPLGYAFWQSLGPALLLTLVSLLKKQTLLLHPVYWPYFFICGLIGIAIPNTNMYFIASHIPAGLLAVLVNTVPLLVYPLALLSGQEKLDKWRFFALLLGMSGILAIIGISFSGIYSSWTILAMLSPLGFAFCSIYIGARQPKEINALQAANGMLLAASLLLAPVVLKQHAFYSLSAPFTFVKQIVILEIILSSLGYLLFFILIRMAGPVFYSLTGGVVAITGLFWGYLAFDEKPSSIQSMAIALVVSAIFLLSWRQSRQTQGV</sequence>
<feature type="transmembrane region" description="Helical" evidence="6">
    <location>
        <begin position="37"/>
        <end position="58"/>
    </location>
</feature>
<keyword evidence="5 6" id="KW-0472">Membrane</keyword>
<evidence type="ECO:0000256" key="5">
    <source>
        <dbReference type="ARBA" id="ARBA00023136"/>
    </source>
</evidence>
<keyword evidence="3 6" id="KW-0812">Transmembrane</keyword>
<feature type="transmembrane region" description="Helical" evidence="6">
    <location>
        <begin position="271"/>
        <end position="289"/>
    </location>
</feature>
<dbReference type="InterPro" id="IPR000620">
    <property type="entry name" value="EamA_dom"/>
</dbReference>
<dbReference type="SUPFAM" id="SSF103481">
    <property type="entry name" value="Multidrug resistance efflux transporter EmrE"/>
    <property type="match status" value="2"/>
</dbReference>
<dbReference type="Proteomes" id="UP000249566">
    <property type="component" value="Chromosome 1"/>
</dbReference>
<proteinExistence type="inferred from homology"/>